<dbReference type="Proteomes" id="UP001064632">
    <property type="component" value="Chromosome"/>
</dbReference>
<keyword evidence="1" id="KW-0472">Membrane</keyword>
<reference evidence="2" key="1">
    <citation type="submission" date="2022-09" db="EMBL/GenBank/DDBJ databases">
        <title>Tahibacter sp. nov., isolated from a fresh water.</title>
        <authorList>
            <person name="Baek J.H."/>
            <person name="Lee J.K."/>
            <person name="Kim J.M."/>
            <person name="Jeon C.O."/>
        </authorList>
    </citation>
    <scope>NUCLEOTIDE SEQUENCE</scope>
    <source>
        <strain evidence="2">W38</strain>
    </source>
</reference>
<feature type="transmembrane region" description="Helical" evidence="1">
    <location>
        <begin position="12"/>
        <end position="33"/>
    </location>
</feature>
<organism evidence="2 3">
    <name type="scientific">Tahibacter amnicola</name>
    <dbReference type="NCBI Taxonomy" id="2976241"/>
    <lineage>
        <taxon>Bacteria</taxon>
        <taxon>Pseudomonadati</taxon>
        <taxon>Pseudomonadota</taxon>
        <taxon>Gammaproteobacteria</taxon>
        <taxon>Lysobacterales</taxon>
        <taxon>Rhodanobacteraceae</taxon>
        <taxon>Tahibacter</taxon>
    </lineage>
</organism>
<name>A0ABY6BET2_9GAMM</name>
<feature type="transmembrane region" description="Helical" evidence="1">
    <location>
        <begin position="88"/>
        <end position="112"/>
    </location>
</feature>
<evidence type="ECO:0000313" key="3">
    <source>
        <dbReference type="Proteomes" id="UP001064632"/>
    </source>
</evidence>
<proteinExistence type="predicted"/>
<keyword evidence="1" id="KW-0812">Transmembrane</keyword>
<protein>
    <submittedName>
        <fullName evidence="2">Uncharacterized protein</fullName>
    </submittedName>
</protein>
<feature type="transmembrane region" description="Helical" evidence="1">
    <location>
        <begin position="53"/>
        <end position="76"/>
    </location>
</feature>
<dbReference type="EMBL" id="CP104694">
    <property type="protein sequence ID" value="UXI68369.1"/>
    <property type="molecule type" value="Genomic_DNA"/>
</dbReference>
<evidence type="ECO:0000313" key="2">
    <source>
        <dbReference type="EMBL" id="UXI68369.1"/>
    </source>
</evidence>
<keyword evidence="1" id="KW-1133">Transmembrane helix</keyword>
<evidence type="ECO:0000256" key="1">
    <source>
        <dbReference type="SAM" id="Phobius"/>
    </source>
</evidence>
<gene>
    <name evidence="2" type="ORF">N4264_01575</name>
</gene>
<keyword evidence="3" id="KW-1185">Reference proteome</keyword>
<dbReference type="RefSeq" id="WP_261695329.1">
    <property type="nucleotide sequence ID" value="NZ_CP104694.1"/>
</dbReference>
<accession>A0ABY6BET2</accession>
<sequence>MTIAQFLRSRGFSAATQAAFGLAMLGALWLWALPWVLADTAATPLEWVLLYAGWAYIVLAPALIQFAGFLLVRAVWLRPGELDGDARLARVGVGFLAMCGGLAMILAALRALEAPSIV</sequence>